<gene>
    <name evidence="1" type="ORF">RJ641_015210</name>
</gene>
<dbReference type="InterPro" id="IPR029071">
    <property type="entry name" value="Ubiquitin-like_domsf"/>
</dbReference>
<dbReference type="Gene3D" id="3.10.20.90">
    <property type="entry name" value="Phosphatidylinositol 3-kinase Catalytic Subunit, Chain A, domain 1"/>
    <property type="match status" value="1"/>
</dbReference>
<evidence type="ECO:0000313" key="1">
    <source>
        <dbReference type="EMBL" id="KAK6919306.1"/>
    </source>
</evidence>
<dbReference type="EMBL" id="JBAMMX010000021">
    <property type="protein sequence ID" value="KAK6919306.1"/>
    <property type="molecule type" value="Genomic_DNA"/>
</dbReference>
<evidence type="ECO:0000313" key="2">
    <source>
        <dbReference type="Proteomes" id="UP001370490"/>
    </source>
</evidence>
<accession>A0AAN8YZX8</accession>
<keyword evidence="2" id="KW-1185">Reference proteome</keyword>
<comment type="caution">
    <text evidence="1">The sequence shown here is derived from an EMBL/GenBank/DDBJ whole genome shotgun (WGS) entry which is preliminary data.</text>
</comment>
<dbReference type="SUPFAM" id="SSF54236">
    <property type="entry name" value="Ubiquitin-like"/>
    <property type="match status" value="1"/>
</dbReference>
<reference evidence="1 2" key="1">
    <citation type="submission" date="2023-12" db="EMBL/GenBank/DDBJ databases">
        <title>A high-quality genome assembly for Dillenia turbinata (Dilleniales).</title>
        <authorList>
            <person name="Chanderbali A."/>
        </authorList>
    </citation>
    <scope>NUCLEOTIDE SEQUENCE [LARGE SCALE GENOMIC DNA]</scope>
    <source>
        <strain evidence="1">LSX21</strain>
        <tissue evidence="1">Leaf</tissue>
    </source>
</reference>
<evidence type="ECO:0008006" key="3">
    <source>
        <dbReference type="Google" id="ProtNLM"/>
    </source>
</evidence>
<protein>
    <recommendedName>
        <fullName evidence="3">Ubiquitin-like domain-containing protein</fullName>
    </recommendedName>
</protein>
<dbReference type="AlphaFoldDB" id="A0AAN8YZX8"/>
<dbReference type="Proteomes" id="UP001370490">
    <property type="component" value="Unassembled WGS sequence"/>
</dbReference>
<sequence length="92" mass="9870">MWSAALDFSHLSVCGVSSLGGNEILFRIKRSTQLKKLMVGGLWSLTPLRSCLMAACLLGERTPDELEMEEGDEIDAVLHHTGGSAISFGSCS</sequence>
<name>A0AAN8YZX8_9MAGN</name>
<proteinExistence type="predicted"/>
<organism evidence="1 2">
    <name type="scientific">Dillenia turbinata</name>
    <dbReference type="NCBI Taxonomy" id="194707"/>
    <lineage>
        <taxon>Eukaryota</taxon>
        <taxon>Viridiplantae</taxon>
        <taxon>Streptophyta</taxon>
        <taxon>Embryophyta</taxon>
        <taxon>Tracheophyta</taxon>
        <taxon>Spermatophyta</taxon>
        <taxon>Magnoliopsida</taxon>
        <taxon>eudicotyledons</taxon>
        <taxon>Gunneridae</taxon>
        <taxon>Pentapetalae</taxon>
        <taxon>Dilleniales</taxon>
        <taxon>Dilleniaceae</taxon>
        <taxon>Dillenia</taxon>
    </lineage>
</organism>